<organism evidence="1 2">
    <name type="scientific">Priestia endophytica DSM 13796</name>
    <dbReference type="NCBI Taxonomy" id="1121089"/>
    <lineage>
        <taxon>Bacteria</taxon>
        <taxon>Bacillati</taxon>
        <taxon>Bacillota</taxon>
        <taxon>Bacilli</taxon>
        <taxon>Bacillales</taxon>
        <taxon>Bacillaceae</taxon>
        <taxon>Priestia</taxon>
    </lineage>
</organism>
<evidence type="ECO:0000313" key="1">
    <source>
        <dbReference type="EMBL" id="SFQ75959.1"/>
    </source>
</evidence>
<dbReference type="Gene3D" id="3.10.450.50">
    <property type="match status" value="1"/>
</dbReference>
<reference evidence="1 2" key="1">
    <citation type="submission" date="2016-10" db="EMBL/GenBank/DDBJ databases">
        <authorList>
            <person name="Varghese N."/>
            <person name="Submissions S."/>
        </authorList>
    </citation>
    <scope>NUCLEOTIDE SEQUENCE [LARGE SCALE GENOMIC DNA]</scope>
    <source>
        <strain evidence="1 2">DSM 13796</strain>
    </source>
</reference>
<sequence>MENLEKYFMLFDQSRTSEEAFEQLADLFTDDMEFVLNGYKQAGIKNWRNFVKMVYTENKDLKHMYQGWEKVQGDETRTYETRWAVCGKRASGEVYTQEGKDIAKLDEGGKIIYLENVPDNTKMFQTYKKD</sequence>
<dbReference type="RefSeq" id="WP_061805596.1">
    <property type="nucleotide sequence ID" value="NZ_FOXX01000008.1"/>
</dbReference>
<accession>A0A1I6B4X4</accession>
<dbReference type="EMBL" id="FOXX01000008">
    <property type="protein sequence ID" value="SFQ75959.1"/>
    <property type="molecule type" value="Genomic_DNA"/>
</dbReference>
<dbReference type="GeneID" id="93711881"/>
<dbReference type="InterPro" id="IPR032710">
    <property type="entry name" value="NTF2-like_dom_sf"/>
</dbReference>
<dbReference type="SUPFAM" id="SSF54427">
    <property type="entry name" value="NTF2-like"/>
    <property type="match status" value="1"/>
</dbReference>
<evidence type="ECO:0008006" key="3">
    <source>
        <dbReference type="Google" id="ProtNLM"/>
    </source>
</evidence>
<evidence type="ECO:0000313" key="2">
    <source>
        <dbReference type="Proteomes" id="UP000182762"/>
    </source>
</evidence>
<comment type="caution">
    <text evidence="1">The sequence shown here is derived from an EMBL/GenBank/DDBJ whole genome shotgun (WGS) entry which is preliminary data.</text>
</comment>
<name>A0A1I6B4X4_9BACI</name>
<gene>
    <name evidence="1" type="ORF">SAMN02745910_03271</name>
</gene>
<protein>
    <recommendedName>
        <fullName evidence="3">SnoaL-like domain-containing protein</fullName>
    </recommendedName>
</protein>
<keyword evidence="2" id="KW-1185">Reference proteome</keyword>
<dbReference type="Proteomes" id="UP000182762">
    <property type="component" value="Unassembled WGS sequence"/>
</dbReference>
<proteinExistence type="predicted"/>